<dbReference type="RefSeq" id="WP_212693316.1">
    <property type="nucleotide sequence ID" value="NZ_CP058561.1"/>
</dbReference>
<accession>A0A8J8SBZ3</accession>
<evidence type="ECO:0000313" key="2">
    <source>
        <dbReference type="EMBL" id="QUH29197.1"/>
    </source>
</evidence>
<dbReference type="KEGG" id="vgu:HYG85_09765"/>
<feature type="compositionally biased region" description="Low complexity" evidence="1">
    <location>
        <begin position="276"/>
        <end position="291"/>
    </location>
</feature>
<dbReference type="InterPro" id="IPR046207">
    <property type="entry name" value="DUF6240"/>
</dbReference>
<organism evidence="2 3">
    <name type="scientific">Vallitalea guaymasensis</name>
    <dbReference type="NCBI Taxonomy" id="1185412"/>
    <lineage>
        <taxon>Bacteria</taxon>
        <taxon>Bacillati</taxon>
        <taxon>Bacillota</taxon>
        <taxon>Clostridia</taxon>
        <taxon>Lachnospirales</taxon>
        <taxon>Vallitaleaceae</taxon>
        <taxon>Vallitalea</taxon>
    </lineage>
</organism>
<evidence type="ECO:0000313" key="3">
    <source>
        <dbReference type="Proteomes" id="UP000677305"/>
    </source>
</evidence>
<reference evidence="2 3" key="1">
    <citation type="submission" date="2020-07" db="EMBL/GenBank/DDBJ databases">
        <title>Vallitalea guaymasensis genome.</title>
        <authorList>
            <person name="Postec A."/>
        </authorList>
    </citation>
    <scope>NUCLEOTIDE SEQUENCE [LARGE SCALE GENOMIC DNA]</scope>
    <source>
        <strain evidence="2 3">Ra1766G1</strain>
    </source>
</reference>
<dbReference type="EMBL" id="CP058561">
    <property type="protein sequence ID" value="QUH29197.1"/>
    <property type="molecule type" value="Genomic_DNA"/>
</dbReference>
<proteinExistence type="predicted"/>
<sequence>MNTIWDVTSTTFNIDDSTKKMNYNKDNVTGLVKDKNEAGTLIEVMGRDIMVPNNIEIKEDVGETCSFQIEEAKGDKISLKYISKEKEITRRNNKMSSFRDIWNKNTPMSKEMMDIITSMKNKDKSTIDEYKDIINSTKKQLEILLSKVTDDDIKDIINKSYNPEKMTIDLFEKIVSKNKLAVKKDDTEKIKKEVNKEIERYAKIFGSKEEIKSIINKLKEKNLPVNEHNIMKLRSALNKYDAIKQLKEEAILNVLKNNIEMTVEKLYEAKYTSGKSNSANSSYGNNSNNQSAPITNDELKELEPQIKNILKNNDIDPNEKTIKAAKTLIQNNVEIDKANIEKYLYLKDIENNIKPEQIIDKAVDNIINNKKIDDIELTNNITQHNKVIKNDKSDRLKAKKTIDNLPNIKDEHLKKLIIKGKTINLDNLEKEYEDKPISEERETNLSENQQDKYITAKRQIEEIRLKMTIESANRMLDNGIKIDTAPLNQLVEELKQLERADIKNELSSVGAKPTDSNIDKMNKVLETVEKARNTSTNILGQVMKKAVDFTLKAITSDTNDVTNKSNMLQEMYDKLGTKPRADLGDNIKKTFNQLENILKELNIDINTDNIRAAKILVHNEMEISESNINNIKLLDQQVNIVLNRLHPNIVAHMIKDNLSPVEMNINEVIDYMHNFDELIGEDLTDKIAAFINEMDKDNTLSEKERKSMIGIYRMLHTISKSEGRAVGFLVKKDMKLSLNNLMEAAKYLRKTGGKRTDINVNIDDNFGALENLKYDSESIRNQIQEAFEKAGFEVNKSNIKLMESIEEFQLQITKDNIIDMQYLENNIKELIRKSSPDNLKKLLEKDGIMDKPIEEILNMIDENEIQELDTHRIREQLNQVKNTSSESIKFLQKLQLPVNLKNLTTISNLMQDNNELSNKLKHLMGEFNDTDINKEITNTFGEILNRLAGGEEISNIYNEIQEELKEIKGKSFELNQNKRPNITNDLTEINRILDMNKEMEDKEDYVQIPILLNGEMTQLNIYYIDKDKTVDENSMKVLLSLKTKNLGIVNSIVKMNDKDIEIDISSTKVNETKYLMEYSKELKSMIEDMGYNVSSIKYDNPQIETPLDVKQQVNNNTSNDNKMGNFEMLI</sequence>
<gene>
    <name evidence="2" type="ORF">HYG85_09765</name>
</gene>
<name>A0A8J8SBZ3_9FIRM</name>
<dbReference type="AlphaFoldDB" id="A0A8J8SBZ3"/>
<feature type="region of interest" description="Disordered" evidence="1">
    <location>
        <begin position="274"/>
        <end position="294"/>
    </location>
</feature>
<dbReference type="Proteomes" id="UP000677305">
    <property type="component" value="Chromosome"/>
</dbReference>
<dbReference type="Pfam" id="PF19753">
    <property type="entry name" value="DUF6240"/>
    <property type="match status" value="2"/>
</dbReference>
<keyword evidence="3" id="KW-1185">Reference proteome</keyword>
<evidence type="ECO:0008006" key="4">
    <source>
        <dbReference type="Google" id="ProtNLM"/>
    </source>
</evidence>
<protein>
    <recommendedName>
        <fullName evidence="4">Flagellar hook-length control protein-like C-terminal domain-containing protein</fullName>
    </recommendedName>
</protein>
<evidence type="ECO:0000256" key="1">
    <source>
        <dbReference type="SAM" id="MobiDB-lite"/>
    </source>
</evidence>